<comment type="caution">
    <text evidence="1">The sequence shown here is derived from an EMBL/GenBank/DDBJ whole genome shotgun (WGS) entry which is preliminary data.</text>
</comment>
<dbReference type="RefSeq" id="WP_186893684.1">
    <property type="nucleotide sequence ID" value="NZ_WJBE01000004.1"/>
</dbReference>
<accession>A0ABR6YVD8</accession>
<dbReference type="EMBL" id="WJBE01000004">
    <property type="protein sequence ID" value="MBC3899134.1"/>
    <property type="molecule type" value="Genomic_DNA"/>
</dbReference>
<dbReference type="InterPro" id="IPR050696">
    <property type="entry name" value="FtsA/MreB"/>
</dbReference>
<dbReference type="PANTHER" id="PTHR32432">
    <property type="entry name" value="CELL DIVISION PROTEIN FTSA-RELATED"/>
    <property type="match status" value="1"/>
</dbReference>
<sequence length="479" mass="53137">MENFKRQEILSVGIDIGTSTTQLVFTKILLENMASSFNIARIEIIGKRIIYRSEIYFTPLTPDDRIDMNEVMKIIDREFGKAGIDKKDIDIGAVIITGETARRANASEVLHKLSGYAGDFVVATAGPVLESIISGKGAGSDKISKEHSTTVANIDIGGGTSNVVVFDHGTTASTGCLDIGGRLVKMDAQGKIIYINEKLKQIIEHEKLDIELGQQANEKSLVKLARIMVHQLEMVVGITPKDQYYKMMLTIEDMVIKKPIQYITFSGGVADIIYHYDENEDIYKYQDMGIILGRAIRQSELFTKLHVLDAEETIRATVVGAGSHTTDISGSTVFYDKSVLPIKNIPVVKIPFTEKNNIPEIAHEVSKRIEWFKLEDEYQQVAIAFQGINSPSFRQIEATAEELIKGLKEIIRHDYPIIIISEEDIAKVLGQTIKRIINNDHPVICIDSVIVSDGDYIDIGNPIAGGMVLPVVVKTLIFK</sequence>
<dbReference type="PANTHER" id="PTHR32432:SF13">
    <property type="entry name" value="ETHANOLAMINE AMMONIA-LYASE REACTIVASE EUTA"/>
    <property type="match status" value="1"/>
</dbReference>
<reference evidence="1 2" key="1">
    <citation type="journal article" date="2020" name="mSystems">
        <title>Defining Genomic and Predicted Metabolic Features of the Acetobacterium Genus.</title>
        <authorList>
            <person name="Ross D.E."/>
            <person name="Marshall C.W."/>
            <person name="Gulliver D."/>
            <person name="May H.D."/>
            <person name="Norman R.S."/>
        </authorList>
    </citation>
    <scope>NUCLEOTIDE SEQUENCE [LARGE SCALE GENOMIC DNA]</scope>
    <source>
        <strain evidence="1 2">DSM 4132</strain>
    </source>
</reference>
<dbReference type="InterPro" id="IPR009377">
    <property type="entry name" value="EutA"/>
</dbReference>
<protein>
    <submittedName>
        <fullName evidence="1">Ethanolamine ammonia-lyase reactivating factor EutA</fullName>
    </submittedName>
</protein>
<dbReference type="Pfam" id="PF06277">
    <property type="entry name" value="EutA"/>
    <property type="match status" value="1"/>
</dbReference>
<organism evidence="1 2">
    <name type="scientific">Acetobacterium malicum</name>
    <dbReference type="NCBI Taxonomy" id="52692"/>
    <lineage>
        <taxon>Bacteria</taxon>
        <taxon>Bacillati</taxon>
        <taxon>Bacillota</taxon>
        <taxon>Clostridia</taxon>
        <taxon>Eubacteriales</taxon>
        <taxon>Eubacteriaceae</taxon>
        <taxon>Acetobacterium</taxon>
    </lineage>
</organism>
<dbReference type="SUPFAM" id="SSF53067">
    <property type="entry name" value="Actin-like ATPase domain"/>
    <property type="match status" value="1"/>
</dbReference>
<keyword evidence="2" id="KW-1185">Reference proteome</keyword>
<name>A0ABR6YVD8_9FIRM</name>
<dbReference type="InterPro" id="IPR043129">
    <property type="entry name" value="ATPase_NBD"/>
</dbReference>
<dbReference type="Proteomes" id="UP000622405">
    <property type="component" value="Unassembled WGS sequence"/>
</dbReference>
<evidence type="ECO:0000313" key="1">
    <source>
        <dbReference type="EMBL" id="MBC3899134.1"/>
    </source>
</evidence>
<evidence type="ECO:0000313" key="2">
    <source>
        <dbReference type="Proteomes" id="UP000622405"/>
    </source>
</evidence>
<dbReference type="NCBIfam" id="NF007992">
    <property type="entry name" value="PRK10719.1-3"/>
    <property type="match status" value="1"/>
</dbReference>
<dbReference type="PIRSF" id="PIRSF012293">
    <property type="entry name" value="EutA"/>
    <property type="match status" value="1"/>
</dbReference>
<dbReference type="Gene3D" id="3.30.420.40">
    <property type="match status" value="1"/>
</dbReference>
<proteinExistence type="predicted"/>
<gene>
    <name evidence="1" type="primary">eutA</name>
    <name evidence="1" type="ORF">GH811_05830</name>
</gene>